<feature type="transmembrane region" description="Helical" evidence="9">
    <location>
        <begin position="56"/>
        <end position="76"/>
    </location>
</feature>
<keyword evidence="9" id="KW-0472">Membrane</keyword>
<dbReference type="PANTHER" id="PTHR24421">
    <property type="entry name" value="NITRATE/NITRITE SENSOR PROTEIN NARX-RELATED"/>
    <property type="match status" value="1"/>
</dbReference>
<evidence type="ECO:0000313" key="11">
    <source>
        <dbReference type="EMBL" id="MBB6171805.1"/>
    </source>
</evidence>
<keyword evidence="5" id="KW-0547">Nucleotide-binding</keyword>
<dbReference type="Pfam" id="PF07730">
    <property type="entry name" value="HisKA_3"/>
    <property type="match status" value="1"/>
</dbReference>
<dbReference type="PANTHER" id="PTHR24421:SF10">
    <property type="entry name" value="NITRATE_NITRITE SENSOR PROTEIN NARQ"/>
    <property type="match status" value="1"/>
</dbReference>
<evidence type="ECO:0000256" key="2">
    <source>
        <dbReference type="ARBA" id="ARBA00012438"/>
    </source>
</evidence>
<comment type="caution">
    <text evidence="11">The sequence shown here is derived from an EMBL/GenBank/DDBJ whole genome shotgun (WGS) entry which is preliminary data.</text>
</comment>
<comment type="catalytic activity">
    <reaction evidence="1">
        <text>ATP + protein L-histidine = ADP + protein N-phospho-L-histidine.</text>
        <dbReference type="EC" id="2.7.13.3"/>
    </reaction>
</comment>
<evidence type="ECO:0000313" key="12">
    <source>
        <dbReference type="Proteomes" id="UP000546642"/>
    </source>
</evidence>
<keyword evidence="6 11" id="KW-0418">Kinase</keyword>
<feature type="domain" description="Signal transduction histidine kinase subgroup 3 dimerisation and phosphoacceptor" evidence="10">
    <location>
        <begin position="223"/>
        <end position="288"/>
    </location>
</feature>
<evidence type="ECO:0000256" key="6">
    <source>
        <dbReference type="ARBA" id="ARBA00022777"/>
    </source>
</evidence>
<proteinExistence type="predicted"/>
<dbReference type="Gene3D" id="3.30.565.10">
    <property type="entry name" value="Histidine kinase-like ATPase, C-terminal domain"/>
    <property type="match status" value="1"/>
</dbReference>
<keyword evidence="12" id="KW-1185">Reference proteome</keyword>
<feature type="transmembrane region" description="Helical" evidence="9">
    <location>
        <begin position="20"/>
        <end position="44"/>
    </location>
</feature>
<evidence type="ECO:0000256" key="5">
    <source>
        <dbReference type="ARBA" id="ARBA00022741"/>
    </source>
</evidence>
<dbReference type="Proteomes" id="UP000546642">
    <property type="component" value="Unassembled WGS sequence"/>
</dbReference>
<evidence type="ECO:0000256" key="3">
    <source>
        <dbReference type="ARBA" id="ARBA00022553"/>
    </source>
</evidence>
<reference evidence="11 12" key="1">
    <citation type="submission" date="2020-08" db="EMBL/GenBank/DDBJ databases">
        <title>Sequencing the genomes of 1000 actinobacteria strains.</title>
        <authorList>
            <person name="Klenk H.-P."/>
        </authorList>
    </citation>
    <scope>NUCLEOTIDE SEQUENCE [LARGE SCALE GENOMIC DNA]</scope>
    <source>
        <strain evidence="11 12">DSM 46659</strain>
    </source>
</reference>
<dbReference type="Gene3D" id="1.20.5.1930">
    <property type="match status" value="1"/>
</dbReference>
<dbReference type="AlphaFoldDB" id="A0A7W9YGN1"/>
<evidence type="ECO:0000256" key="1">
    <source>
        <dbReference type="ARBA" id="ARBA00000085"/>
    </source>
</evidence>
<organism evidence="11 12">
    <name type="scientific">Nocardiopsis mwathae</name>
    <dbReference type="NCBI Taxonomy" id="1472723"/>
    <lineage>
        <taxon>Bacteria</taxon>
        <taxon>Bacillati</taxon>
        <taxon>Actinomycetota</taxon>
        <taxon>Actinomycetes</taxon>
        <taxon>Streptosporangiales</taxon>
        <taxon>Nocardiopsidaceae</taxon>
        <taxon>Nocardiopsis</taxon>
    </lineage>
</organism>
<dbReference type="InterPro" id="IPR050482">
    <property type="entry name" value="Sensor_HK_TwoCompSys"/>
</dbReference>
<evidence type="ECO:0000256" key="9">
    <source>
        <dbReference type="SAM" id="Phobius"/>
    </source>
</evidence>
<feature type="transmembrane region" description="Helical" evidence="9">
    <location>
        <begin position="171"/>
        <end position="191"/>
    </location>
</feature>
<dbReference type="EMBL" id="JACHDS010000001">
    <property type="protein sequence ID" value="MBB6171805.1"/>
    <property type="molecule type" value="Genomic_DNA"/>
</dbReference>
<dbReference type="RefSeq" id="WP_184075031.1">
    <property type="nucleotide sequence ID" value="NZ_JACHDS010000001.1"/>
</dbReference>
<evidence type="ECO:0000259" key="10">
    <source>
        <dbReference type="Pfam" id="PF07730"/>
    </source>
</evidence>
<dbReference type="SUPFAM" id="SSF55874">
    <property type="entry name" value="ATPase domain of HSP90 chaperone/DNA topoisomerase II/histidine kinase"/>
    <property type="match status" value="1"/>
</dbReference>
<protein>
    <recommendedName>
        <fullName evidence="2">histidine kinase</fullName>
        <ecNumber evidence="2">2.7.13.3</ecNumber>
    </recommendedName>
</protein>
<feature type="transmembrane region" description="Helical" evidence="9">
    <location>
        <begin position="115"/>
        <end position="142"/>
    </location>
</feature>
<dbReference type="EC" id="2.7.13.3" evidence="2"/>
<evidence type="ECO:0000256" key="8">
    <source>
        <dbReference type="ARBA" id="ARBA00023012"/>
    </source>
</evidence>
<dbReference type="GO" id="GO:0016020">
    <property type="term" value="C:membrane"/>
    <property type="evidence" value="ECO:0007669"/>
    <property type="project" value="InterPro"/>
</dbReference>
<gene>
    <name evidence="11" type="ORF">HNR23_001865</name>
</gene>
<keyword evidence="3" id="KW-0597">Phosphoprotein</keyword>
<keyword evidence="8" id="KW-0902">Two-component regulatory system</keyword>
<dbReference type="InterPro" id="IPR011712">
    <property type="entry name" value="Sig_transdc_His_kin_sub3_dim/P"/>
</dbReference>
<accession>A0A7W9YGN1</accession>
<evidence type="ECO:0000256" key="7">
    <source>
        <dbReference type="ARBA" id="ARBA00022840"/>
    </source>
</evidence>
<evidence type="ECO:0000256" key="4">
    <source>
        <dbReference type="ARBA" id="ARBA00022679"/>
    </source>
</evidence>
<keyword evidence="4" id="KW-0808">Transferase</keyword>
<dbReference type="InterPro" id="IPR036890">
    <property type="entry name" value="HATPase_C_sf"/>
</dbReference>
<keyword evidence="7" id="KW-0067">ATP-binding</keyword>
<dbReference type="GO" id="GO:0005524">
    <property type="term" value="F:ATP binding"/>
    <property type="evidence" value="ECO:0007669"/>
    <property type="project" value="UniProtKB-KW"/>
</dbReference>
<keyword evidence="9" id="KW-0812">Transmembrane</keyword>
<keyword evidence="9" id="KW-1133">Transmembrane helix</keyword>
<name>A0A7W9YGN1_9ACTN</name>
<dbReference type="GO" id="GO:0046983">
    <property type="term" value="F:protein dimerization activity"/>
    <property type="evidence" value="ECO:0007669"/>
    <property type="project" value="InterPro"/>
</dbReference>
<sequence>MPIIRLLLAPLWSTTTYTRWVYLIIGGAVFLPYLLAPTVLASMFLTPTTPGPGEGLGALAAGAPPAVLLVAASAWIPGARTLEGQVTRALLRGPIAHEPITESTSRPTRARTGAWLALHLVLGFAAALATMVVLTECAALAATPFASRPLAVAQGPLTLFGADPPTGTQRWLAPAIGLGYLLALVYTMALTGTAMARLAPRLLGPSAAERLATAQRRADHLAERNRLARELHDSIGHALSVVALQAGAAARVLDSDPAFARQSLRAIADQARTATAELDHVLGLLRDDPSTGTAPLRGLADLPGLIEATRAIGADIRTRIDGDTTHVPAAVSRETYRICQEGITNALRHGGNVPITLHLTIEPERLSVEITNPHTPPATPTLHALRRRGGRGLHGMRERLSILGGNLETGPTDGQWRLHADIAWGDAR</sequence>
<dbReference type="GO" id="GO:0000155">
    <property type="term" value="F:phosphorelay sensor kinase activity"/>
    <property type="evidence" value="ECO:0007669"/>
    <property type="project" value="InterPro"/>
</dbReference>